<dbReference type="AlphaFoldDB" id="A0A927CS34"/>
<gene>
    <name evidence="2" type="ORF">IDH41_18600</name>
</gene>
<proteinExistence type="predicted"/>
<accession>A0A927CS34</accession>
<dbReference type="RefSeq" id="WP_190863652.1">
    <property type="nucleotide sequence ID" value="NZ_JACXIY010000022.1"/>
</dbReference>
<keyword evidence="3" id="KW-1185">Reference proteome</keyword>
<sequence>MGHHRCPPGPPGPEGPPGPPGPAGPSGPQGVIGPPGPSQLLVNQTAFVDPVYGNNATAILDDETKPWQTAAAAAAAAPSGTRIVVRPGSYTETNLAKDGISWVFEKGSIVTAVGNLFNDSGAAITFDVLGEGQFQTDGATAAGSSILRSTGASTIRFECESMSDAAGHTVDLSGGGTYTINVWERMTNHAAGSSALVISNGTLFLNAVEVSNDSSGTDTLILLAGTAMITVDIEARLLMSGGETIAVTNSTAPVDQSLITLRVSIIQSISGLIINVGSAFNGNLILRATALVGIFQGVSLQSGQITFNAFILVVVNPPSPALVIDGTCSFIGEFDLLLSQERCLALLSASASASIHAININSFQTATAALDLQDGQSLLQVDTLNSSAGCIRIAGGNHKMTVMQMSTFGLAEPAVRVAGNGILFLNFQEINGTVNGLIQVQGNAILNMIGDRISTFDNGSGLKTAVLINDGQVEANVNAISAFGSCIHLTPGGVNPNIRCYVNALTSTVPSGSPGAGLILQEAGNTNIKFNRMDANTSMRMIALTAGNMDIQGEFMLNTFSDSSIGVSVTGGNFSGNISRMQLGTRALEASAGNVALTFVEASAFEPSMVRTIVLLNGTVNARINGSLIQGGEDYTGISVQDTAFVVIDVSEVRVGGICMLYNSTFTATSDLFFDKLLVVSSVSLPDAAAIIVNAGTLRANGSIIGNDTPFDTGTGIIVANDGSLQADINFIRTTNNALRTSSTGRVQLYVDEAEAGAEVIAINDLPVDNPADYTFKGLYRCLDPATAVIAISAEPPDVLRLINGTLINGAEPSITSPVNVTINNYGIASLSFDPEGTVSFLLPAPYFIVNSGVI</sequence>
<reference evidence="2" key="1">
    <citation type="submission" date="2020-09" db="EMBL/GenBank/DDBJ databases">
        <title>A novel bacterium of genus Paenibacillus, isolated from South China Sea.</title>
        <authorList>
            <person name="Huang H."/>
            <person name="Mo K."/>
            <person name="Hu Y."/>
        </authorList>
    </citation>
    <scope>NUCLEOTIDE SEQUENCE</scope>
    <source>
        <strain evidence="2">IB182493</strain>
    </source>
</reference>
<dbReference type="InterPro" id="IPR012334">
    <property type="entry name" value="Pectin_lyas_fold"/>
</dbReference>
<evidence type="ECO:0000313" key="3">
    <source>
        <dbReference type="Proteomes" id="UP000632125"/>
    </source>
</evidence>
<organism evidence="2 3">
    <name type="scientific">Paenibacillus arenilitoris</name>
    <dbReference type="NCBI Taxonomy" id="2772299"/>
    <lineage>
        <taxon>Bacteria</taxon>
        <taxon>Bacillati</taxon>
        <taxon>Bacillota</taxon>
        <taxon>Bacilli</taxon>
        <taxon>Bacillales</taxon>
        <taxon>Paenibacillaceae</taxon>
        <taxon>Paenibacillus</taxon>
    </lineage>
</organism>
<dbReference type="Proteomes" id="UP000632125">
    <property type="component" value="Unassembled WGS sequence"/>
</dbReference>
<evidence type="ECO:0000313" key="2">
    <source>
        <dbReference type="EMBL" id="MBD2870595.1"/>
    </source>
</evidence>
<feature type="region of interest" description="Disordered" evidence="1">
    <location>
        <begin position="1"/>
        <end position="37"/>
    </location>
</feature>
<protein>
    <recommendedName>
        <fullName evidence="4">Collagen triple helix repeat protein</fullName>
    </recommendedName>
</protein>
<dbReference type="Gene3D" id="2.160.20.10">
    <property type="entry name" value="Single-stranded right-handed beta-helix, Pectin lyase-like"/>
    <property type="match status" value="1"/>
</dbReference>
<comment type="caution">
    <text evidence="2">The sequence shown here is derived from an EMBL/GenBank/DDBJ whole genome shotgun (WGS) entry which is preliminary data.</text>
</comment>
<name>A0A927CS34_9BACL</name>
<evidence type="ECO:0000256" key="1">
    <source>
        <dbReference type="SAM" id="MobiDB-lite"/>
    </source>
</evidence>
<feature type="compositionally biased region" description="Pro residues" evidence="1">
    <location>
        <begin position="7"/>
        <end position="25"/>
    </location>
</feature>
<evidence type="ECO:0008006" key="4">
    <source>
        <dbReference type="Google" id="ProtNLM"/>
    </source>
</evidence>
<dbReference type="EMBL" id="JACXIY010000022">
    <property type="protein sequence ID" value="MBD2870595.1"/>
    <property type="molecule type" value="Genomic_DNA"/>
</dbReference>